<feature type="transmembrane region" description="Helical" evidence="6">
    <location>
        <begin position="40"/>
        <end position="58"/>
    </location>
</feature>
<feature type="transmembrane region" description="Helical" evidence="6">
    <location>
        <begin position="182"/>
        <end position="204"/>
    </location>
</feature>
<keyword evidence="8" id="KW-1185">Reference proteome</keyword>
<evidence type="ECO:0000256" key="4">
    <source>
        <dbReference type="ARBA" id="ARBA00022989"/>
    </source>
</evidence>
<organism evidence="7 8">
    <name type="scientific">Rhizobium indigoferae</name>
    <dbReference type="NCBI Taxonomy" id="158891"/>
    <lineage>
        <taxon>Bacteria</taxon>
        <taxon>Pseudomonadati</taxon>
        <taxon>Pseudomonadota</taxon>
        <taxon>Alphaproteobacteria</taxon>
        <taxon>Hyphomicrobiales</taxon>
        <taxon>Rhizobiaceae</taxon>
        <taxon>Rhizobium/Agrobacterium group</taxon>
        <taxon>Rhizobium</taxon>
    </lineage>
</organism>
<protein>
    <submittedName>
        <fullName evidence="7">Na/Pi symporter</fullName>
    </submittedName>
</protein>
<keyword evidence="2" id="KW-1003">Cell membrane</keyword>
<evidence type="ECO:0000256" key="2">
    <source>
        <dbReference type="ARBA" id="ARBA00022475"/>
    </source>
</evidence>
<reference evidence="7 8" key="1">
    <citation type="submission" date="2023-12" db="EMBL/GenBank/DDBJ databases">
        <authorList>
            <person name="Menendez E."/>
            <person name="Kaur S."/>
            <person name="Flores-Felix J.D."/>
            <person name="diCenzo G.C."/>
            <person name="Peix A."/>
            <person name="Velazquez E."/>
        </authorList>
    </citation>
    <scope>NUCLEOTIDE SEQUENCE [LARGE SCALE GENOMIC DNA]</scope>
    <source>
        <strain evidence="7 8">CIP 108029</strain>
        <plasmid evidence="7 8">pRinCIP108029a</plasmid>
    </source>
</reference>
<sequence length="287" mass="29761">MSVRAWSRVFSPSTFFLAPLMIAFGVSAFGFSHSKPAKGLSRAVLGLALMLLSLRLLGQATEPMQHSPVLVALMESLDAVPVLAVIVAAVLAIASSSSLAIVLLAMSLAASGTVTPALGIALVLGANLGGAGSPILGTLRHGAMARRVTMGNMLVRLIGCVAILPFSETAARLLSDISHDPAALVVDTHIAFNILLAVIMLPILRPLSALLRRFLPEAAELDGGPRHLDLNSSLGTPALALAGGARETLRIGDCITTMLQTNLDALRKNDPARSSGIAAMDDEVDQL</sequence>
<evidence type="ECO:0000256" key="1">
    <source>
        <dbReference type="ARBA" id="ARBA00004651"/>
    </source>
</evidence>
<accession>A0ABZ1DNB7</accession>
<proteinExistence type="predicted"/>
<dbReference type="EMBL" id="CP140639">
    <property type="protein sequence ID" value="WRW37709.1"/>
    <property type="molecule type" value="Genomic_DNA"/>
</dbReference>
<keyword evidence="4 6" id="KW-1133">Transmembrane helix</keyword>
<dbReference type="RefSeq" id="WP_246289383.1">
    <property type="nucleotide sequence ID" value="NZ_BSOQ01000059.1"/>
</dbReference>
<evidence type="ECO:0000256" key="3">
    <source>
        <dbReference type="ARBA" id="ARBA00022692"/>
    </source>
</evidence>
<dbReference type="Proteomes" id="UP001322785">
    <property type="component" value="Plasmid pRinCIP108029a"/>
</dbReference>
<dbReference type="PANTHER" id="PTHR10010:SF46">
    <property type="entry name" value="SODIUM-DEPENDENT PHOSPHATE TRANSPORT PROTEIN 2B"/>
    <property type="match status" value="1"/>
</dbReference>
<dbReference type="PANTHER" id="PTHR10010">
    <property type="entry name" value="SOLUTE CARRIER FAMILY 34 SODIUM PHOSPHATE , MEMBER 2-RELATED"/>
    <property type="match status" value="1"/>
</dbReference>
<keyword evidence="3 6" id="KW-0812">Transmembrane</keyword>
<evidence type="ECO:0000313" key="8">
    <source>
        <dbReference type="Proteomes" id="UP001322785"/>
    </source>
</evidence>
<dbReference type="NCBIfam" id="NF037997">
    <property type="entry name" value="Na_Pi_symport"/>
    <property type="match status" value="1"/>
</dbReference>
<keyword evidence="7" id="KW-0614">Plasmid</keyword>
<feature type="transmembrane region" description="Helical" evidence="6">
    <location>
        <begin position="79"/>
        <end position="105"/>
    </location>
</feature>
<feature type="transmembrane region" description="Helical" evidence="6">
    <location>
        <begin position="148"/>
        <end position="167"/>
    </location>
</feature>
<geneLocation type="plasmid" evidence="7 8">
    <name>pRinCIP108029a</name>
</geneLocation>
<name>A0ABZ1DNB7_9HYPH</name>
<dbReference type="InterPro" id="IPR003841">
    <property type="entry name" value="Na/Pi_transpt"/>
</dbReference>
<evidence type="ECO:0000256" key="5">
    <source>
        <dbReference type="ARBA" id="ARBA00023136"/>
    </source>
</evidence>
<feature type="transmembrane region" description="Helical" evidence="6">
    <location>
        <begin position="117"/>
        <end position="136"/>
    </location>
</feature>
<gene>
    <name evidence="7" type="ORF">U5G49_007323</name>
</gene>
<evidence type="ECO:0000256" key="6">
    <source>
        <dbReference type="SAM" id="Phobius"/>
    </source>
</evidence>
<keyword evidence="5 6" id="KW-0472">Membrane</keyword>
<comment type="subcellular location">
    <subcellularLocation>
        <location evidence="1">Cell membrane</location>
        <topology evidence="1">Multi-pass membrane protein</topology>
    </subcellularLocation>
</comment>
<evidence type="ECO:0000313" key="7">
    <source>
        <dbReference type="EMBL" id="WRW37709.1"/>
    </source>
</evidence>